<dbReference type="InterPro" id="IPR017452">
    <property type="entry name" value="GPCR_Rhodpsn_7TM"/>
</dbReference>
<comment type="caution">
    <text evidence="11">The sequence shown here is derived from an EMBL/GenBank/DDBJ whole genome shotgun (WGS) entry which is preliminary data.</text>
</comment>
<keyword evidence="8" id="KW-0807">Transducer</keyword>
<dbReference type="Pfam" id="PF00001">
    <property type="entry name" value="7tm_1"/>
    <property type="match status" value="1"/>
</dbReference>
<feature type="transmembrane region" description="Helical" evidence="9">
    <location>
        <begin position="277"/>
        <end position="300"/>
    </location>
</feature>
<dbReference type="GO" id="GO:0019722">
    <property type="term" value="P:calcium-mediated signaling"/>
    <property type="evidence" value="ECO:0007669"/>
    <property type="project" value="TreeGrafter"/>
</dbReference>
<evidence type="ECO:0000259" key="10">
    <source>
        <dbReference type="PROSITE" id="PS50262"/>
    </source>
</evidence>
<keyword evidence="6 9" id="KW-0472">Membrane</keyword>
<dbReference type="GO" id="GO:0019957">
    <property type="term" value="F:C-C chemokine binding"/>
    <property type="evidence" value="ECO:0007669"/>
    <property type="project" value="TreeGrafter"/>
</dbReference>
<accession>A0AA88NHX5</accession>
<keyword evidence="2" id="KW-1003">Cell membrane</keyword>
<evidence type="ECO:0000256" key="9">
    <source>
        <dbReference type="SAM" id="Phobius"/>
    </source>
</evidence>
<name>A0AA88NHX5_TACVA</name>
<keyword evidence="4 9" id="KW-1133">Transmembrane helix</keyword>
<evidence type="ECO:0000256" key="8">
    <source>
        <dbReference type="ARBA" id="ARBA00023224"/>
    </source>
</evidence>
<feature type="transmembrane region" description="Helical" evidence="9">
    <location>
        <begin position="154"/>
        <end position="174"/>
    </location>
</feature>
<dbReference type="AlphaFoldDB" id="A0AA88NHX5"/>
<evidence type="ECO:0000313" key="12">
    <source>
        <dbReference type="Proteomes" id="UP001187315"/>
    </source>
</evidence>
<dbReference type="PRINTS" id="PR00657">
    <property type="entry name" value="CCCHEMOKINER"/>
</dbReference>
<dbReference type="EMBL" id="JAVHJS010000004">
    <property type="protein sequence ID" value="KAK2859970.1"/>
    <property type="molecule type" value="Genomic_DNA"/>
</dbReference>
<feature type="transmembrane region" description="Helical" evidence="9">
    <location>
        <begin position="200"/>
        <end position="223"/>
    </location>
</feature>
<sequence>MDVTQPARSNESEYEYDYSEYYELDALADFRPCEKHQVKKFSRYFLPVFYSVACALGLFANFTLLYVLVRSKPVRRAHPLCVLCADLLFTSTLPFWAVYAARDWVFGERACKLVTLVYAVGLYGSNLFVACAVLRSRVNALRCFRRFGETTKNVVWCTCVWMLSCLASVTHLHFVDEHHFHGETHCTYHFPHGWKVFMRLQLVVLVFGIPFLLLLGSSVVLFLRTRSSVCSRTLRCAFISTGLFFALWFPYTLVIMLHLLQELHMVSECSMSLHLDLAIQITECIAFTHVFINPAAYVLLNKRVWRVFRAKFVNPREYLLNMSENTDSVSSQDNGVELRALQNFSNPEYEQENTEKQGHFLPQAT</sequence>
<evidence type="ECO:0000256" key="4">
    <source>
        <dbReference type="ARBA" id="ARBA00022989"/>
    </source>
</evidence>
<dbReference type="GO" id="GO:0007204">
    <property type="term" value="P:positive regulation of cytosolic calcium ion concentration"/>
    <property type="evidence" value="ECO:0007669"/>
    <property type="project" value="TreeGrafter"/>
</dbReference>
<evidence type="ECO:0000256" key="1">
    <source>
        <dbReference type="ARBA" id="ARBA00004651"/>
    </source>
</evidence>
<evidence type="ECO:0000313" key="11">
    <source>
        <dbReference type="EMBL" id="KAK2859970.1"/>
    </source>
</evidence>
<dbReference type="GO" id="GO:0009897">
    <property type="term" value="C:external side of plasma membrane"/>
    <property type="evidence" value="ECO:0007669"/>
    <property type="project" value="TreeGrafter"/>
</dbReference>
<keyword evidence="7" id="KW-0675">Receptor</keyword>
<proteinExistence type="predicted"/>
<dbReference type="GO" id="GO:0060326">
    <property type="term" value="P:cell chemotaxis"/>
    <property type="evidence" value="ECO:0007669"/>
    <property type="project" value="TreeGrafter"/>
</dbReference>
<feature type="transmembrane region" description="Helical" evidence="9">
    <location>
        <begin position="48"/>
        <end position="68"/>
    </location>
</feature>
<feature type="transmembrane region" description="Helical" evidence="9">
    <location>
        <begin position="80"/>
        <end position="101"/>
    </location>
</feature>
<gene>
    <name evidence="11" type="ORF">Q7C36_004136</name>
</gene>
<evidence type="ECO:0000256" key="3">
    <source>
        <dbReference type="ARBA" id="ARBA00022692"/>
    </source>
</evidence>
<dbReference type="Proteomes" id="UP001187315">
    <property type="component" value="Unassembled WGS sequence"/>
</dbReference>
<dbReference type="GO" id="GO:0016493">
    <property type="term" value="F:C-C chemokine receptor activity"/>
    <property type="evidence" value="ECO:0007669"/>
    <property type="project" value="TreeGrafter"/>
</dbReference>
<keyword evidence="5" id="KW-0297">G-protein coupled receptor</keyword>
<dbReference type="InterPro" id="IPR000276">
    <property type="entry name" value="GPCR_Rhodpsn"/>
</dbReference>
<comment type="subcellular location">
    <subcellularLocation>
        <location evidence="1">Cell membrane</location>
        <topology evidence="1">Multi-pass membrane protein</topology>
    </subcellularLocation>
</comment>
<dbReference type="PANTHER" id="PTHR10489">
    <property type="entry name" value="CELL ADHESION MOLECULE"/>
    <property type="match status" value="1"/>
</dbReference>
<dbReference type="Gene3D" id="1.20.1070.10">
    <property type="entry name" value="Rhodopsin 7-helix transmembrane proteins"/>
    <property type="match status" value="1"/>
</dbReference>
<feature type="transmembrane region" description="Helical" evidence="9">
    <location>
        <begin position="235"/>
        <end position="257"/>
    </location>
</feature>
<dbReference type="PRINTS" id="PR00237">
    <property type="entry name" value="GPCRRHODOPSN"/>
</dbReference>
<protein>
    <recommendedName>
        <fullName evidence="10">G-protein coupled receptors family 1 profile domain-containing protein</fullName>
    </recommendedName>
</protein>
<feature type="domain" description="G-protein coupled receptors family 1 profile" evidence="10">
    <location>
        <begin position="85"/>
        <end position="297"/>
    </location>
</feature>
<evidence type="ECO:0000256" key="7">
    <source>
        <dbReference type="ARBA" id="ARBA00023170"/>
    </source>
</evidence>
<reference evidence="11" key="1">
    <citation type="submission" date="2023-08" db="EMBL/GenBank/DDBJ databases">
        <title>Pelteobagrus vachellii genome.</title>
        <authorList>
            <person name="Liu H."/>
        </authorList>
    </citation>
    <scope>NUCLEOTIDE SEQUENCE</scope>
    <source>
        <strain evidence="11">PRFRI_2022a</strain>
        <tissue evidence="11">Muscle</tissue>
    </source>
</reference>
<evidence type="ECO:0000256" key="6">
    <source>
        <dbReference type="ARBA" id="ARBA00023136"/>
    </source>
</evidence>
<keyword evidence="12" id="KW-1185">Reference proteome</keyword>
<dbReference type="GO" id="GO:0006955">
    <property type="term" value="P:immune response"/>
    <property type="evidence" value="ECO:0007669"/>
    <property type="project" value="TreeGrafter"/>
</dbReference>
<keyword evidence="3 9" id="KW-0812">Transmembrane</keyword>
<feature type="transmembrane region" description="Helical" evidence="9">
    <location>
        <begin position="113"/>
        <end position="134"/>
    </location>
</feature>
<dbReference type="InterPro" id="IPR000355">
    <property type="entry name" value="Chemokine_rcpt"/>
</dbReference>
<evidence type="ECO:0000256" key="5">
    <source>
        <dbReference type="ARBA" id="ARBA00023040"/>
    </source>
</evidence>
<evidence type="ECO:0000256" key="2">
    <source>
        <dbReference type="ARBA" id="ARBA00022475"/>
    </source>
</evidence>
<dbReference type="SUPFAM" id="SSF81321">
    <property type="entry name" value="Family A G protein-coupled receptor-like"/>
    <property type="match status" value="1"/>
</dbReference>
<dbReference type="PROSITE" id="PS50262">
    <property type="entry name" value="G_PROTEIN_RECEP_F1_2"/>
    <property type="match status" value="1"/>
</dbReference>
<dbReference type="PANTHER" id="PTHR10489:SF942">
    <property type="entry name" value="ATYPICAL CHEMOKINE RECEPTOR 2"/>
    <property type="match status" value="1"/>
</dbReference>
<organism evidence="11 12">
    <name type="scientific">Tachysurus vachellii</name>
    <name type="common">Darkbarbel catfish</name>
    <name type="synonym">Pelteobagrus vachellii</name>
    <dbReference type="NCBI Taxonomy" id="175792"/>
    <lineage>
        <taxon>Eukaryota</taxon>
        <taxon>Metazoa</taxon>
        <taxon>Chordata</taxon>
        <taxon>Craniata</taxon>
        <taxon>Vertebrata</taxon>
        <taxon>Euteleostomi</taxon>
        <taxon>Actinopterygii</taxon>
        <taxon>Neopterygii</taxon>
        <taxon>Teleostei</taxon>
        <taxon>Ostariophysi</taxon>
        <taxon>Siluriformes</taxon>
        <taxon>Bagridae</taxon>
        <taxon>Tachysurus</taxon>
    </lineage>
</organism>
<dbReference type="InterPro" id="IPR050119">
    <property type="entry name" value="CCR1-9-like"/>
</dbReference>